<evidence type="ECO:0000256" key="1">
    <source>
        <dbReference type="ARBA" id="ARBA00005614"/>
    </source>
</evidence>
<evidence type="ECO:0000256" key="5">
    <source>
        <dbReference type="PROSITE-ProRule" id="PRU00520"/>
    </source>
</evidence>
<dbReference type="Gene3D" id="3.30.70.100">
    <property type="match status" value="1"/>
</dbReference>
<dbReference type="GO" id="GO:0003998">
    <property type="term" value="F:acylphosphatase activity"/>
    <property type="evidence" value="ECO:0007669"/>
    <property type="project" value="UniProtKB-EC"/>
</dbReference>
<dbReference type="InterPro" id="IPR001792">
    <property type="entry name" value="Acylphosphatase-like_dom"/>
</dbReference>
<dbReference type="InterPro" id="IPR036046">
    <property type="entry name" value="Acylphosphatase-like_dom_sf"/>
</dbReference>
<comment type="catalytic activity">
    <reaction evidence="4 5">
        <text>an acyl phosphate + H2O = a carboxylate + phosphate + H(+)</text>
        <dbReference type="Rhea" id="RHEA:14965"/>
        <dbReference type="ChEBI" id="CHEBI:15377"/>
        <dbReference type="ChEBI" id="CHEBI:15378"/>
        <dbReference type="ChEBI" id="CHEBI:29067"/>
        <dbReference type="ChEBI" id="CHEBI:43474"/>
        <dbReference type="ChEBI" id="CHEBI:59918"/>
        <dbReference type="EC" id="3.6.1.7"/>
    </reaction>
</comment>
<evidence type="ECO:0000256" key="2">
    <source>
        <dbReference type="ARBA" id="ARBA00012150"/>
    </source>
</evidence>
<sequence>MPKILRCDFEVFGTVQGVSFRLYTQKQAKQLGVRGWCMNTPKDTVVGQIEGSEESFAEMKKWLANTGSPTCRIDKAIFGLVEESDSYTYENFAIRE</sequence>
<dbReference type="PROSITE" id="PS51160">
    <property type="entry name" value="ACYLPHOSPHATASE_3"/>
    <property type="match status" value="1"/>
</dbReference>
<comment type="similarity">
    <text evidence="1 6">Belongs to the acylphosphatase family.</text>
</comment>
<reference evidence="8" key="2">
    <citation type="submission" date="2020-05" db="UniProtKB">
        <authorList>
            <consortium name="EnsemblMetazoa"/>
        </authorList>
    </citation>
    <scope>IDENTIFICATION</scope>
    <source>
        <strain evidence="8">IAEA</strain>
    </source>
</reference>
<dbReference type="VEuPathDB" id="VectorBase:GPAI021924"/>
<evidence type="ECO:0000256" key="4">
    <source>
        <dbReference type="ARBA" id="ARBA00047645"/>
    </source>
</evidence>
<dbReference type="InterPro" id="IPR020456">
    <property type="entry name" value="Acylphosphatase"/>
</dbReference>
<keyword evidence="3 5" id="KW-0378">Hydrolase</keyword>
<reference evidence="9" key="1">
    <citation type="submission" date="2014-03" db="EMBL/GenBank/DDBJ databases">
        <authorList>
            <person name="Aksoy S."/>
            <person name="Warren W."/>
            <person name="Wilson R.K."/>
        </authorList>
    </citation>
    <scope>NUCLEOTIDE SEQUENCE [LARGE SCALE GENOMIC DNA]</scope>
    <source>
        <strain evidence="9">IAEA</strain>
    </source>
</reference>
<accession>A0A1A9ZQH2</accession>
<evidence type="ECO:0000313" key="9">
    <source>
        <dbReference type="Proteomes" id="UP000092445"/>
    </source>
</evidence>
<name>A0A1A9ZQH2_GLOPL</name>
<dbReference type="PANTHER" id="PTHR10029:SF3">
    <property type="entry name" value="ACYLPHOSPHATASE-RELATED"/>
    <property type="match status" value="1"/>
</dbReference>
<feature type="active site" evidence="5">
    <location>
        <position position="39"/>
    </location>
</feature>
<dbReference type="InterPro" id="IPR017968">
    <property type="entry name" value="Acylphosphatase_CS"/>
</dbReference>
<dbReference type="SUPFAM" id="SSF54975">
    <property type="entry name" value="Acylphosphatase/BLUF domain-like"/>
    <property type="match status" value="1"/>
</dbReference>
<evidence type="ECO:0000256" key="3">
    <source>
        <dbReference type="ARBA" id="ARBA00022801"/>
    </source>
</evidence>
<dbReference type="PANTHER" id="PTHR10029">
    <property type="entry name" value="ACYLPHOSPHATASE"/>
    <property type="match status" value="1"/>
</dbReference>
<dbReference type="STRING" id="7398.A0A1A9ZQH2"/>
<evidence type="ECO:0000256" key="6">
    <source>
        <dbReference type="RuleBase" id="RU004168"/>
    </source>
</evidence>
<dbReference type="EC" id="3.6.1.7" evidence="2 5"/>
<evidence type="ECO:0000313" key="8">
    <source>
        <dbReference type="EnsemblMetazoa" id="GPAI021924-PA"/>
    </source>
</evidence>
<dbReference type="Proteomes" id="UP000092445">
    <property type="component" value="Unassembled WGS sequence"/>
</dbReference>
<dbReference type="AlphaFoldDB" id="A0A1A9ZQH2"/>
<protein>
    <recommendedName>
        <fullName evidence="2 5">acylphosphatase</fullName>
        <ecNumber evidence="2 5">3.6.1.7</ecNumber>
    </recommendedName>
</protein>
<dbReference type="Pfam" id="PF00708">
    <property type="entry name" value="Acylphosphatase"/>
    <property type="match status" value="1"/>
</dbReference>
<keyword evidence="9" id="KW-1185">Reference proteome</keyword>
<dbReference type="FunFam" id="3.30.70.100:FF:000011">
    <property type="entry name" value="Acylphosphatase"/>
    <property type="match status" value="1"/>
</dbReference>
<dbReference type="EnsemblMetazoa" id="GPAI021924-RA">
    <property type="protein sequence ID" value="GPAI021924-PA"/>
    <property type="gene ID" value="GPAI021924"/>
</dbReference>
<dbReference type="PROSITE" id="PS00150">
    <property type="entry name" value="ACYLPHOSPHATASE_1"/>
    <property type="match status" value="1"/>
</dbReference>
<proteinExistence type="inferred from homology"/>
<evidence type="ECO:0000259" key="7">
    <source>
        <dbReference type="PROSITE" id="PS51160"/>
    </source>
</evidence>
<dbReference type="PRINTS" id="PR00112">
    <property type="entry name" value="ACYLPHPHTASE"/>
</dbReference>
<organism evidence="8 9">
    <name type="scientific">Glossina pallidipes</name>
    <name type="common">Tsetse fly</name>
    <dbReference type="NCBI Taxonomy" id="7398"/>
    <lineage>
        <taxon>Eukaryota</taxon>
        <taxon>Metazoa</taxon>
        <taxon>Ecdysozoa</taxon>
        <taxon>Arthropoda</taxon>
        <taxon>Hexapoda</taxon>
        <taxon>Insecta</taxon>
        <taxon>Pterygota</taxon>
        <taxon>Neoptera</taxon>
        <taxon>Endopterygota</taxon>
        <taxon>Diptera</taxon>
        <taxon>Brachycera</taxon>
        <taxon>Muscomorpha</taxon>
        <taxon>Hippoboscoidea</taxon>
        <taxon>Glossinidae</taxon>
        <taxon>Glossina</taxon>
    </lineage>
</organism>
<feature type="domain" description="Acylphosphatase-like" evidence="7">
    <location>
        <begin position="6"/>
        <end position="96"/>
    </location>
</feature>
<feature type="active site" evidence="5">
    <location>
        <position position="21"/>
    </location>
</feature>